<reference evidence="2" key="1">
    <citation type="submission" date="2023-07" db="EMBL/GenBank/DDBJ databases">
        <authorList>
            <consortium name="CYATHOMIX"/>
        </authorList>
    </citation>
    <scope>NUCLEOTIDE SEQUENCE</scope>
    <source>
        <strain evidence="2">N/A</strain>
    </source>
</reference>
<keyword evidence="3" id="KW-1185">Reference proteome</keyword>
<comment type="caution">
    <text evidence="2">The sequence shown here is derived from an EMBL/GenBank/DDBJ whole genome shotgun (WGS) entry which is preliminary data.</text>
</comment>
<accession>A0AA36GVW9</accession>
<gene>
    <name evidence="2" type="ORF">CYNAS_LOCUS11257</name>
</gene>
<evidence type="ECO:0000313" key="2">
    <source>
        <dbReference type="EMBL" id="CAJ0599274.1"/>
    </source>
</evidence>
<feature type="transmembrane region" description="Helical" evidence="1">
    <location>
        <begin position="65"/>
        <end position="86"/>
    </location>
</feature>
<dbReference type="InterPro" id="IPR040350">
    <property type="entry name" value="TMEM272"/>
</dbReference>
<keyword evidence="1" id="KW-0472">Membrane</keyword>
<proteinExistence type="predicted"/>
<sequence length="138" mass="15639">MQGLRDEFQKVYSANDMVKFLYKASKIVLASHAAAVVLGILYVIPVIMITIGALNYKRCPVKKEIPVWLIVAGIMALIQLSVRFISKSKEWSSAITTIWGFVRLMLGLILLFWIILGSLWVYNAYGEVIYDNSDSENY</sequence>
<evidence type="ECO:0000313" key="3">
    <source>
        <dbReference type="Proteomes" id="UP001176961"/>
    </source>
</evidence>
<name>A0AA36GVW9_CYLNA</name>
<dbReference type="Proteomes" id="UP001176961">
    <property type="component" value="Unassembled WGS sequence"/>
</dbReference>
<keyword evidence="1" id="KW-0812">Transmembrane</keyword>
<dbReference type="PANTHER" id="PTHR33444:SF2">
    <property type="entry name" value="MARVEL DOMAIN-CONTAINING PROTEIN"/>
    <property type="match status" value="1"/>
</dbReference>
<organism evidence="2 3">
    <name type="scientific">Cylicocyclus nassatus</name>
    <name type="common">Nematode worm</name>
    <dbReference type="NCBI Taxonomy" id="53992"/>
    <lineage>
        <taxon>Eukaryota</taxon>
        <taxon>Metazoa</taxon>
        <taxon>Ecdysozoa</taxon>
        <taxon>Nematoda</taxon>
        <taxon>Chromadorea</taxon>
        <taxon>Rhabditida</taxon>
        <taxon>Rhabditina</taxon>
        <taxon>Rhabditomorpha</taxon>
        <taxon>Strongyloidea</taxon>
        <taxon>Strongylidae</taxon>
        <taxon>Cylicocyclus</taxon>
    </lineage>
</organism>
<evidence type="ECO:0000256" key="1">
    <source>
        <dbReference type="SAM" id="Phobius"/>
    </source>
</evidence>
<protein>
    <submittedName>
        <fullName evidence="2">Uncharacterized protein</fullName>
    </submittedName>
</protein>
<keyword evidence="1" id="KW-1133">Transmembrane helix</keyword>
<feature type="transmembrane region" description="Helical" evidence="1">
    <location>
        <begin position="27"/>
        <end position="53"/>
    </location>
</feature>
<dbReference type="AlphaFoldDB" id="A0AA36GVW9"/>
<dbReference type="PANTHER" id="PTHR33444">
    <property type="entry name" value="SI:DKEY-19B23.12-RELATED"/>
    <property type="match status" value="1"/>
</dbReference>
<dbReference type="EMBL" id="CATQJL010000223">
    <property type="protein sequence ID" value="CAJ0599274.1"/>
    <property type="molecule type" value="Genomic_DNA"/>
</dbReference>
<feature type="transmembrane region" description="Helical" evidence="1">
    <location>
        <begin position="98"/>
        <end position="122"/>
    </location>
</feature>